<evidence type="ECO:0000256" key="7">
    <source>
        <dbReference type="RuleBase" id="RU003330"/>
    </source>
</evidence>
<dbReference type="PANTHER" id="PTHR23359">
    <property type="entry name" value="NUCLEOTIDE KINASE"/>
    <property type="match status" value="1"/>
</dbReference>
<comment type="similarity">
    <text evidence="6 7">Belongs to the adenylate kinase family.</text>
</comment>
<evidence type="ECO:0000256" key="4">
    <source>
        <dbReference type="ARBA" id="ARBA00022777"/>
    </source>
</evidence>
<dbReference type="InterPro" id="IPR036193">
    <property type="entry name" value="ADK_active_lid_dom_sf"/>
</dbReference>
<keyword evidence="6" id="KW-0963">Cytoplasm</keyword>
<comment type="domain">
    <text evidence="6">Consists of three domains, a large central CORE domain and two small peripheral domains, NMPbind and LID, which undergo movements during catalysis. The LID domain closes over the site of phosphoryl transfer upon ATP binding. Assembling and dissambling the active center during each catalytic cycle provides an effective means to prevent ATP hydrolysis. Some bacteria have evolved a zinc-coordinating structure that stabilizes the LID domain.</text>
</comment>
<feature type="region of interest" description="NMP" evidence="6">
    <location>
        <begin position="35"/>
        <end position="64"/>
    </location>
</feature>
<dbReference type="UniPathway" id="UPA00588">
    <property type="reaction ID" value="UER00649"/>
</dbReference>
<feature type="binding site" evidence="6">
    <location>
        <begin position="62"/>
        <end position="64"/>
    </location>
    <ligand>
        <name>AMP</name>
        <dbReference type="ChEBI" id="CHEBI:456215"/>
    </ligand>
</feature>
<feature type="binding site" evidence="6">
    <location>
        <begin position="15"/>
        <end position="20"/>
    </location>
    <ligand>
        <name>ATP</name>
        <dbReference type="ChEBI" id="CHEBI:30616"/>
    </ligand>
</feature>
<dbReference type="eggNOG" id="COG0563">
    <property type="taxonomic scope" value="Bacteria"/>
</dbReference>
<feature type="binding site" evidence="6">
    <location>
        <position position="36"/>
    </location>
    <ligand>
        <name>AMP</name>
        <dbReference type="ChEBI" id="CHEBI:456215"/>
    </ligand>
</feature>
<dbReference type="GO" id="GO:0004017">
    <property type="term" value="F:AMP kinase activity"/>
    <property type="evidence" value="ECO:0007669"/>
    <property type="project" value="UniProtKB-UniRule"/>
</dbReference>
<dbReference type="CDD" id="cd01428">
    <property type="entry name" value="ADK"/>
    <property type="match status" value="1"/>
</dbReference>
<name>C7M2Z3_ACIFD</name>
<keyword evidence="4 6" id="KW-0418">Kinase</keyword>
<keyword evidence="1 6" id="KW-0808">Transferase</keyword>
<dbReference type="NCBIfam" id="NF001380">
    <property type="entry name" value="PRK00279.1-2"/>
    <property type="match status" value="1"/>
</dbReference>
<dbReference type="GO" id="GO:0044209">
    <property type="term" value="P:AMP salvage"/>
    <property type="evidence" value="ECO:0007669"/>
    <property type="project" value="UniProtKB-UniRule"/>
</dbReference>
<accession>C7M2Z3</accession>
<dbReference type="Pfam" id="PF00406">
    <property type="entry name" value="ADK"/>
    <property type="match status" value="1"/>
</dbReference>
<dbReference type="GO" id="GO:0005737">
    <property type="term" value="C:cytoplasm"/>
    <property type="evidence" value="ECO:0007669"/>
    <property type="project" value="UniProtKB-SubCell"/>
</dbReference>
<dbReference type="Proteomes" id="UP000000771">
    <property type="component" value="Chromosome"/>
</dbReference>
<dbReference type="InterPro" id="IPR006259">
    <property type="entry name" value="Adenyl_kin_sub"/>
</dbReference>
<dbReference type="Pfam" id="PF05191">
    <property type="entry name" value="ADK_lid"/>
    <property type="match status" value="1"/>
</dbReference>
<organism evidence="10 11">
    <name type="scientific">Acidimicrobium ferrooxidans (strain DSM 10331 / JCM 15462 / NBRC 103882 / ICP)</name>
    <dbReference type="NCBI Taxonomy" id="525909"/>
    <lineage>
        <taxon>Bacteria</taxon>
        <taxon>Bacillati</taxon>
        <taxon>Actinomycetota</taxon>
        <taxon>Acidimicrobiia</taxon>
        <taxon>Acidimicrobiales</taxon>
        <taxon>Acidimicrobiaceae</taxon>
        <taxon>Acidimicrobium</taxon>
    </lineage>
</organism>
<dbReference type="GO" id="GO:0008270">
    <property type="term" value="F:zinc ion binding"/>
    <property type="evidence" value="ECO:0007669"/>
    <property type="project" value="UniProtKB-UniRule"/>
</dbReference>
<keyword evidence="11" id="KW-1185">Reference proteome</keyword>
<dbReference type="InterPro" id="IPR027417">
    <property type="entry name" value="P-loop_NTPase"/>
</dbReference>
<dbReference type="SUPFAM" id="SSF52540">
    <property type="entry name" value="P-loop containing nucleoside triphosphate hydrolases"/>
    <property type="match status" value="1"/>
</dbReference>
<evidence type="ECO:0000256" key="2">
    <source>
        <dbReference type="ARBA" id="ARBA00022727"/>
    </source>
</evidence>
<comment type="pathway">
    <text evidence="6">Purine metabolism; AMP biosynthesis via salvage pathway; AMP from ADP: step 1/1.</text>
</comment>
<feature type="binding site" evidence="6">
    <location>
        <position position="153"/>
    </location>
    <ligand>
        <name>Zn(2+)</name>
        <dbReference type="ChEBI" id="CHEBI:29105"/>
        <note>structural</note>
    </ligand>
</feature>
<dbReference type="PROSITE" id="PS00113">
    <property type="entry name" value="ADENYLATE_KINASE"/>
    <property type="match status" value="1"/>
</dbReference>
<dbReference type="SUPFAM" id="SSF57774">
    <property type="entry name" value="Microbial and mitochondrial ADK, insert 'zinc finger' domain"/>
    <property type="match status" value="1"/>
</dbReference>
<comment type="caution">
    <text evidence="6">Lacks conserved residue(s) required for the propagation of feature annotation.</text>
</comment>
<feature type="binding site" evidence="6">
    <location>
        <position position="134"/>
    </location>
    <ligand>
        <name>Zn(2+)</name>
        <dbReference type="ChEBI" id="CHEBI:29105"/>
        <note>structural</note>
    </ligand>
</feature>
<dbReference type="AlphaFoldDB" id="C7M2Z3"/>
<dbReference type="NCBIfam" id="NF011100">
    <property type="entry name" value="PRK14527.1"/>
    <property type="match status" value="1"/>
</dbReference>
<comment type="function">
    <text evidence="6">Catalyzes the reversible transfer of the terminal phosphate group between ATP and AMP. Plays an important role in cellular energy homeostasis and in adenine nucleotide metabolism.</text>
</comment>
<evidence type="ECO:0000256" key="6">
    <source>
        <dbReference type="HAMAP-Rule" id="MF_00235"/>
    </source>
</evidence>
<reference evidence="10 11" key="1">
    <citation type="journal article" date="2009" name="Stand. Genomic Sci.">
        <title>Complete genome sequence of Acidimicrobium ferrooxidans type strain (ICP).</title>
        <authorList>
            <person name="Clum A."/>
            <person name="Nolan M."/>
            <person name="Lang E."/>
            <person name="Glavina Del Rio T."/>
            <person name="Tice H."/>
            <person name="Copeland A."/>
            <person name="Cheng J.F."/>
            <person name="Lucas S."/>
            <person name="Chen F."/>
            <person name="Bruce D."/>
            <person name="Goodwin L."/>
            <person name="Pitluck S."/>
            <person name="Ivanova N."/>
            <person name="Mavrommatis K."/>
            <person name="Mikhailova N."/>
            <person name="Pati A."/>
            <person name="Chen A."/>
            <person name="Palaniappan K."/>
            <person name="Goker M."/>
            <person name="Spring S."/>
            <person name="Land M."/>
            <person name="Hauser L."/>
            <person name="Chang Y.J."/>
            <person name="Jeffries C.C."/>
            <person name="Chain P."/>
            <person name="Bristow J."/>
            <person name="Eisen J.A."/>
            <person name="Markowitz V."/>
            <person name="Hugenholtz P."/>
            <person name="Kyrpides N.C."/>
            <person name="Klenk H.P."/>
            <person name="Lapidus A."/>
        </authorList>
    </citation>
    <scope>NUCLEOTIDE SEQUENCE [LARGE SCALE GENOMIC DNA]</scope>
    <source>
        <strain evidence="11">DSM 10331 / JCM 15462 / NBRC 103882 / ICP</strain>
    </source>
</reference>
<dbReference type="RefSeq" id="WP_015797888.1">
    <property type="nucleotide sequence ID" value="NC_013124.1"/>
</dbReference>
<dbReference type="NCBIfam" id="TIGR01351">
    <property type="entry name" value="adk"/>
    <property type="match status" value="1"/>
</dbReference>
<feature type="binding site" evidence="6">
    <location>
        <position position="163"/>
    </location>
    <ligand>
        <name>AMP</name>
        <dbReference type="ChEBI" id="CHEBI:456215"/>
    </ligand>
</feature>
<dbReference type="KEGG" id="afo:Afer_0419"/>
<dbReference type="InterPro" id="IPR033690">
    <property type="entry name" value="Adenylat_kinase_CS"/>
</dbReference>
<dbReference type="InterPro" id="IPR007862">
    <property type="entry name" value="Adenylate_kinase_lid-dom"/>
</dbReference>
<keyword evidence="2 6" id="KW-0545">Nucleotide biosynthesis</keyword>
<dbReference type="HAMAP" id="MF_00235">
    <property type="entry name" value="Adenylate_kinase_Adk"/>
    <property type="match status" value="1"/>
</dbReference>
<comment type="catalytic activity">
    <reaction evidence="6 8">
        <text>AMP + ATP = 2 ADP</text>
        <dbReference type="Rhea" id="RHEA:12973"/>
        <dbReference type="ChEBI" id="CHEBI:30616"/>
        <dbReference type="ChEBI" id="CHEBI:456215"/>
        <dbReference type="ChEBI" id="CHEBI:456216"/>
        <dbReference type="EC" id="2.7.4.3"/>
    </reaction>
</comment>
<feature type="binding site" evidence="6">
    <location>
        <position position="98"/>
    </location>
    <ligand>
        <name>AMP</name>
        <dbReference type="ChEBI" id="CHEBI:456215"/>
    </ligand>
</feature>
<protein>
    <recommendedName>
        <fullName evidence="6 8">Adenylate kinase</fullName>
        <shortName evidence="6">AK</shortName>
        <ecNumber evidence="6 8">2.7.4.3</ecNumber>
    </recommendedName>
    <alternativeName>
        <fullName evidence="6">ATP-AMP transphosphorylase</fullName>
    </alternativeName>
    <alternativeName>
        <fullName evidence="6">ATP:AMP phosphotransferase</fullName>
    </alternativeName>
    <alternativeName>
        <fullName evidence="6">Adenylate monophosphate kinase</fullName>
    </alternativeName>
</protein>
<dbReference type="HOGENOM" id="CLU_032354_1_0_11"/>
<dbReference type="EMBL" id="CP001631">
    <property type="protein sequence ID" value="ACU53387.1"/>
    <property type="molecule type" value="Genomic_DNA"/>
</dbReference>
<feature type="binding site" evidence="6">
    <location>
        <position position="131"/>
    </location>
    <ligand>
        <name>ATP</name>
        <dbReference type="ChEBI" id="CHEBI:30616"/>
    </ligand>
</feature>
<sequence length="225" mass="24594">MGDAALRLALLGRQGAGKGTQAVRISHHFAIAHIATGDILRAAVRAGTPFGEKAKAYLDRGELVPDAVIIGVVAERLSEADATRRGFVLDGFPRTVEQAEALEGLLAPHGLDVVIDLEVPEWLVLERLASRRVCSVCGANYSTSMPPRVDWTCDLCGGEVVQRADDTEEAIRRRLDAYERQTTPLIEYYRERELLEVVDGVGGPEEVMERILEALARHGVVEEGR</sequence>
<proteinExistence type="inferred from homology"/>
<feature type="domain" description="Adenylate kinase active site lid" evidence="9">
    <location>
        <begin position="131"/>
        <end position="165"/>
    </location>
</feature>
<comment type="subcellular location">
    <subcellularLocation>
        <location evidence="6 8">Cytoplasm</location>
    </subcellularLocation>
</comment>
<dbReference type="Gene3D" id="3.40.50.300">
    <property type="entry name" value="P-loop containing nucleotide triphosphate hydrolases"/>
    <property type="match status" value="1"/>
</dbReference>
<evidence type="ECO:0000256" key="1">
    <source>
        <dbReference type="ARBA" id="ARBA00022679"/>
    </source>
</evidence>
<evidence type="ECO:0000313" key="10">
    <source>
        <dbReference type="EMBL" id="ACU53387.1"/>
    </source>
</evidence>
<dbReference type="InterPro" id="IPR000850">
    <property type="entry name" value="Adenylat/UMP-CMP_kin"/>
</dbReference>
<evidence type="ECO:0000256" key="8">
    <source>
        <dbReference type="RuleBase" id="RU003331"/>
    </source>
</evidence>
<feature type="binding site" evidence="6">
    <location>
        <position position="137"/>
    </location>
    <ligand>
        <name>Zn(2+)</name>
        <dbReference type="ChEBI" id="CHEBI:29105"/>
        <note>structural</note>
    </ligand>
</feature>
<evidence type="ECO:0000313" key="11">
    <source>
        <dbReference type="Proteomes" id="UP000000771"/>
    </source>
</evidence>
<dbReference type="GO" id="GO:0005524">
    <property type="term" value="F:ATP binding"/>
    <property type="evidence" value="ECO:0007669"/>
    <property type="project" value="UniProtKB-UniRule"/>
</dbReference>
<feature type="binding site" evidence="6">
    <location>
        <position position="41"/>
    </location>
    <ligand>
        <name>AMP</name>
        <dbReference type="ChEBI" id="CHEBI:456215"/>
    </ligand>
</feature>
<feature type="binding site" evidence="6">
    <location>
        <begin position="91"/>
        <end position="94"/>
    </location>
    <ligand>
        <name>AMP</name>
        <dbReference type="ChEBI" id="CHEBI:456215"/>
    </ligand>
</feature>
<gene>
    <name evidence="6" type="primary">adk</name>
    <name evidence="10" type="ordered locus">Afer_0419</name>
</gene>
<dbReference type="STRING" id="525909.Afer_0419"/>
<evidence type="ECO:0000256" key="3">
    <source>
        <dbReference type="ARBA" id="ARBA00022741"/>
    </source>
</evidence>
<dbReference type="PRINTS" id="PR00094">
    <property type="entry name" value="ADENYLTKNASE"/>
</dbReference>
<feature type="binding site" evidence="6">
    <location>
        <position position="202"/>
    </location>
    <ligand>
        <name>ATP</name>
        <dbReference type="ChEBI" id="CHEBI:30616"/>
    </ligand>
</feature>
<keyword evidence="6" id="KW-0479">Metal-binding</keyword>
<evidence type="ECO:0000256" key="5">
    <source>
        <dbReference type="ARBA" id="ARBA00022840"/>
    </source>
</evidence>
<dbReference type="FunFam" id="3.40.50.300:FF:000106">
    <property type="entry name" value="Adenylate kinase mitochondrial"/>
    <property type="match status" value="1"/>
</dbReference>
<dbReference type="NCBIfam" id="NF001381">
    <property type="entry name" value="PRK00279.1-3"/>
    <property type="match status" value="1"/>
</dbReference>
<dbReference type="EC" id="2.7.4.3" evidence="6 8"/>
<keyword evidence="3 6" id="KW-0547">Nucleotide-binding</keyword>
<evidence type="ECO:0000259" key="9">
    <source>
        <dbReference type="Pfam" id="PF05191"/>
    </source>
</evidence>
<feature type="binding site" evidence="6">
    <location>
        <position position="174"/>
    </location>
    <ligand>
        <name>AMP</name>
        <dbReference type="ChEBI" id="CHEBI:456215"/>
    </ligand>
</feature>
<comment type="subunit">
    <text evidence="6 8">Monomer.</text>
</comment>
<dbReference type="OrthoDB" id="9805030at2"/>
<keyword evidence="5 6" id="KW-0067">ATP-binding</keyword>
<feature type="binding site" evidence="6">
    <location>
        <position position="156"/>
    </location>
    <ligand>
        <name>Zn(2+)</name>
        <dbReference type="ChEBI" id="CHEBI:29105"/>
        <note>structural</note>
    </ligand>
</feature>
<keyword evidence="6" id="KW-0862">Zinc</keyword>